<dbReference type="CDD" id="cd00185">
    <property type="entry name" value="TNFRSF"/>
    <property type="match status" value="1"/>
</dbReference>
<feature type="compositionally biased region" description="Basic and acidic residues" evidence="1">
    <location>
        <begin position="2012"/>
        <end position="2022"/>
    </location>
</feature>
<dbReference type="Proteomes" id="UP001295684">
    <property type="component" value="Unassembled WGS sequence"/>
</dbReference>
<dbReference type="PANTHER" id="PTHR11319:SF35">
    <property type="entry name" value="OUTER MEMBRANE PROTEIN PMPC-RELATED"/>
    <property type="match status" value="1"/>
</dbReference>
<feature type="region of interest" description="Disordered" evidence="1">
    <location>
        <begin position="1979"/>
        <end position="2022"/>
    </location>
</feature>
<dbReference type="SUPFAM" id="SSF51126">
    <property type="entry name" value="Pectin lyase-like"/>
    <property type="match status" value="2"/>
</dbReference>
<evidence type="ECO:0000313" key="5">
    <source>
        <dbReference type="Proteomes" id="UP001295684"/>
    </source>
</evidence>
<feature type="transmembrane region" description="Helical" evidence="2">
    <location>
        <begin position="1828"/>
        <end position="1845"/>
    </location>
</feature>
<feature type="compositionally biased region" description="Polar residues" evidence="1">
    <location>
        <begin position="1992"/>
        <end position="2005"/>
    </location>
</feature>
<organism evidence="4 5">
    <name type="scientific">Euplotes crassus</name>
    <dbReference type="NCBI Taxonomy" id="5936"/>
    <lineage>
        <taxon>Eukaryota</taxon>
        <taxon>Sar</taxon>
        <taxon>Alveolata</taxon>
        <taxon>Ciliophora</taxon>
        <taxon>Intramacronucleata</taxon>
        <taxon>Spirotrichea</taxon>
        <taxon>Hypotrichia</taxon>
        <taxon>Euplotida</taxon>
        <taxon>Euplotidae</taxon>
        <taxon>Moneuplotes</taxon>
    </lineage>
</organism>
<keyword evidence="3" id="KW-0732">Signal</keyword>
<dbReference type="SUPFAM" id="SSF57184">
    <property type="entry name" value="Growth factor receptor domain"/>
    <property type="match status" value="1"/>
</dbReference>
<comment type="caution">
    <text evidence="4">The sequence shown here is derived from an EMBL/GenBank/DDBJ whole genome shotgun (WGS) entry which is preliminary data.</text>
</comment>
<feature type="transmembrane region" description="Helical" evidence="2">
    <location>
        <begin position="1857"/>
        <end position="1877"/>
    </location>
</feature>
<dbReference type="SMART" id="SM00261">
    <property type="entry name" value="FU"/>
    <property type="match status" value="2"/>
</dbReference>
<sequence length="2022" mass="225651">MILCAFIVAVLLFEIAGCCSEGFFKYNQGCKPCNSSCKTCSDDTSCDSCESFMTLDPASSLCAHCADDEYYDTRSESCKSCMDTCLGVCSYRKTCMTCAPGQSLDIQTLECVDDCQVSQIKLEGPSLSVPSACRTPDYYVDPLSTEILELGTREHPYRTMKAVSSEILTFLSHREVNVTINVKDVYLEDYTLFALNMTGLTIKSHPGYTEASRKALIIPTEFTQVGISKKARLHLLNTADLPVENVLNAGNFMDSERLQILRRATIVFARTEIKFDSIDLYREEEDYNKGITFSRAIYLQDRTLTFSDMKINITGTFFETSDPFNIVIRNIEFDTYSMTNILAVYIFCNYPEANQKASVDIDGLKFTTSKDRTSASHPNGFMTNHPGNWTVKNLNAEDFYSTLGSFTYPFYYMIIAQLCLPNDGLIQTATFENFYLSVNNSKRDRINSIGASTSAFHYRSTFQTYRNLNFHGYEDTTYIPALLKGQPIDTINLESFKFQNSTLRSALVTLYNVKKVTIGNPCISVSEGESLPSCETVIQNIGGFYTNLITVSNVHEVEIKNIRVTNVTAPFSQSSSLLSLENFEDSKITVEDIHVREFNSGNGGLLSIPGNLKAIQIKMTVVDSSAKPGLSLFQINSIGSLAINGFIAQNISVNQRQDENSAIFDINALNMQGNPNSTLENIDISNCGISVLKFGSILNNNTLPSIFELKNFTVRDSVLTSTRSIISTSNLESDADFTLKLNGFYSSNVTFESKGDLLFFDHGLVNPVIVENSVFTNLKSVSITLRGSDSVPNIVREVSFKNCTFSNIYSISQSLVRVSEQATVNFIGSSFDSVSSSSDWSGIVEATSSSITKFYNTNFTRNAAVTSTLFNVQLDAYLECNSCFITHNFGISSAVISVLTDGYFKFSNCIITENIAIQKPIGQIVDAAKVSIIDRTQIFNNSIITPSVFDQETSGVCSQLCFLDQRLIDYINNSQLQSIPEGFELIEIVSGSLEIINNTQIYHQNGILNVFMSSLKMAGSILRNINFTNTPVKLTSSIFELQDMLLTNIQDNSANEIFLVNDESQIIARNITYNNSNTRLLRVLSGKAELSIFTASNITDFDNLAFFFSCQSVKISDATLSDLKAKSDQIIKIESSLNVSLDSLFINSLQQIAILISKSMVESIRNMNISNCTKAFKIVKSNVNLIESSILNNNGGQNNFIKGGAIKIIDSTITISNTSLSNNIADIAGAVDFECSSTVVCKLEINNSTFQNNSASIQGGAINYNLKRPKLLDSCFINNSAQYGPDLASYPVKIRLKNDLNSNIELSGIGSGVAISSPLEIALLDYDNQEMNLNNEDQIGIFTQIGSSASVEGINSFPFKSGIANIEGIIFVSQPGSKNVTFNAHTSAIDSKKVSTAFPNKDFSSNITVDFRFCEPGEEITQQNTCRECDAGTYSLIWNSTQCVKCMNNAECLGRNQVSVSPGYWRASQTSTFIAECINKDACNGGFSSGTLHPVDCAEGYQGELCAQCLANENVKYRKTGNSKCEKCPSPVWNAILVIGLGFIVFAFVMMLIVINIRKTKESELSVLLRILTNYLQLIFTSLSLSSSYPVSMIQFFEATNRFGDASQTFLSFDCFIRDYQITSPFSSNAILKVFLLSILPLILFGVVALIWIILYFIKRKYVKTLQRNLAISFISILFLLHPKLTEQSLGLLRCVEIDEGDRRVRIDTSIKCYSSDHILYIATISSPILIIWVILLPVTALILLFIYIKRQSDNKIKQYFLILYQGLKRDKFYWEFVNTARKIFILIIFPLPVSMKMLVAVVGLVVFARIQMKLQPYTISDNNNLEILAISAGILTLFSGLLYSQESEMATINFASMIFSVMFNICFLAHWLYLLSKSMKDSSKLLHAMFKFLTYLLCKEKKKEKINKEEPGTFRNDTKKNKKKKRTKKYKNHKRIRGASNKMANEKREKRLAILNKNEDVLFSKNNIDNYLMMVNQENSSSSQKEEDKLISSSLERQQFSSLRTNRKMLKVPEHPKYSKC</sequence>
<keyword evidence="5" id="KW-1185">Reference proteome</keyword>
<dbReference type="Gene3D" id="2.10.220.10">
    <property type="entry name" value="Hormone Receptor, Insulin-like Growth Factor Receptor 1, Chain A, domain 2"/>
    <property type="match status" value="1"/>
</dbReference>
<evidence type="ECO:0000256" key="2">
    <source>
        <dbReference type="SAM" id="Phobius"/>
    </source>
</evidence>
<evidence type="ECO:0000256" key="1">
    <source>
        <dbReference type="SAM" id="MobiDB-lite"/>
    </source>
</evidence>
<feature type="transmembrane region" description="Helical" evidence="2">
    <location>
        <begin position="1670"/>
        <end position="1686"/>
    </location>
</feature>
<keyword evidence="2" id="KW-1133">Transmembrane helix</keyword>
<feature type="compositionally biased region" description="Basic and acidic residues" evidence="1">
    <location>
        <begin position="1909"/>
        <end position="1920"/>
    </location>
</feature>
<keyword evidence="2" id="KW-0472">Membrane</keyword>
<keyword evidence="2" id="KW-0812">Transmembrane</keyword>
<dbReference type="InterPro" id="IPR011050">
    <property type="entry name" value="Pectin_lyase_fold/virulence"/>
</dbReference>
<dbReference type="EMBL" id="CAMPGE010011396">
    <property type="protein sequence ID" value="CAI2370232.1"/>
    <property type="molecule type" value="Genomic_DNA"/>
</dbReference>
<evidence type="ECO:0000313" key="4">
    <source>
        <dbReference type="EMBL" id="CAI2370232.1"/>
    </source>
</evidence>
<dbReference type="PANTHER" id="PTHR11319">
    <property type="entry name" value="G PROTEIN-COUPLED RECEPTOR-RELATED"/>
    <property type="match status" value="1"/>
</dbReference>
<evidence type="ECO:0000256" key="3">
    <source>
        <dbReference type="SAM" id="SignalP"/>
    </source>
</evidence>
<feature type="region of interest" description="Disordered" evidence="1">
    <location>
        <begin position="1909"/>
        <end position="1934"/>
    </location>
</feature>
<protein>
    <submittedName>
        <fullName evidence="4">Uncharacterized protein</fullName>
    </submittedName>
</protein>
<dbReference type="InterPro" id="IPR006212">
    <property type="entry name" value="Furin_repeat"/>
</dbReference>
<feature type="transmembrane region" description="Helical" evidence="2">
    <location>
        <begin position="1719"/>
        <end position="1749"/>
    </location>
</feature>
<accession>A0AAD1UK50</accession>
<reference evidence="4" key="1">
    <citation type="submission" date="2023-07" db="EMBL/GenBank/DDBJ databases">
        <authorList>
            <consortium name="AG Swart"/>
            <person name="Singh M."/>
            <person name="Singh A."/>
            <person name="Seah K."/>
            <person name="Emmerich C."/>
        </authorList>
    </citation>
    <scope>NUCLEOTIDE SEQUENCE</scope>
    <source>
        <strain evidence="4">DP1</strain>
    </source>
</reference>
<dbReference type="InterPro" id="IPR009030">
    <property type="entry name" value="Growth_fac_rcpt_cys_sf"/>
</dbReference>
<feature type="transmembrane region" description="Helical" evidence="2">
    <location>
        <begin position="1634"/>
        <end position="1658"/>
    </location>
</feature>
<feature type="signal peptide" evidence="3">
    <location>
        <begin position="1"/>
        <end position="20"/>
    </location>
</feature>
<name>A0AAD1UK50_EUPCR</name>
<feature type="transmembrane region" description="Helical" evidence="2">
    <location>
        <begin position="1784"/>
        <end position="1808"/>
    </location>
</feature>
<feature type="transmembrane region" description="Helical" evidence="2">
    <location>
        <begin position="1532"/>
        <end position="1555"/>
    </location>
</feature>
<feature type="chain" id="PRO_5042281750" evidence="3">
    <location>
        <begin position="21"/>
        <end position="2022"/>
    </location>
</feature>
<dbReference type="CDD" id="cd00064">
    <property type="entry name" value="FU"/>
    <property type="match status" value="1"/>
</dbReference>
<proteinExistence type="predicted"/>
<feature type="compositionally biased region" description="Basic residues" evidence="1">
    <location>
        <begin position="1921"/>
        <end position="1934"/>
    </location>
</feature>
<gene>
    <name evidence="4" type="ORF">ECRASSUSDP1_LOCUS11540</name>
</gene>